<dbReference type="Proteomes" id="UP001193920">
    <property type="component" value="Unassembled WGS sequence"/>
</dbReference>
<dbReference type="RefSeq" id="WP_323861305.1">
    <property type="nucleotide sequence ID" value="NZ_JACXBF010000058.1"/>
</dbReference>
<sequence>MYKSSVVDFYGSQRKIARALGVSDQAVSHWRPIIPEKAALKLERITNGALKYDASLYRKNHVPNPQRNYARCLSAG</sequence>
<protein>
    <submittedName>
        <fullName evidence="1">Helix-turn-helix domain-containing protein</fullName>
    </submittedName>
</protein>
<dbReference type="Pfam" id="PF14549">
    <property type="entry name" value="P22_Cro"/>
    <property type="match status" value="1"/>
</dbReference>
<reference evidence="1" key="2">
    <citation type="journal article" date="2024" name="Toxins">
        <title>Genome Sequence Analysis of Native Xenorhabdus Strains Isolated from Entomopathogenic Nematodes in Argentina.</title>
        <authorList>
            <person name="Palma L."/>
            <person name="Frizzo L."/>
            <person name="Kaiser S."/>
            <person name="Berry C."/>
            <person name="Caballero P."/>
            <person name="Bode H.B."/>
            <person name="Del Valle E.E."/>
        </authorList>
    </citation>
    <scope>NUCLEOTIDE SEQUENCE</scope>
    <source>
        <strain evidence="1">M</strain>
    </source>
</reference>
<dbReference type="AlphaFoldDB" id="A0AAW3YMI0"/>
<dbReference type="Gene3D" id="1.10.260.40">
    <property type="entry name" value="lambda repressor-like DNA-binding domains"/>
    <property type="match status" value="1"/>
</dbReference>
<gene>
    <name evidence="1" type="ORF">ID854_01775</name>
</gene>
<proteinExistence type="predicted"/>
<organism evidence="1">
    <name type="scientific">Xenorhabdus szentirmaii</name>
    <dbReference type="NCBI Taxonomy" id="290112"/>
    <lineage>
        <taxon>Bacteria</taxon>
        <taxon>Pseudomonadati</taxon>
        <taxon>Pseudomonadota</taxon>
        <taxon>Gammaproteobacteria</taxon>
        <taxon>Enterobacterales</taxon>
        <taxon>Morganellaceae</taxon>
        <taxon>Xenorhabdus</taxon>
    </lineage>
</organism>
<comment type="caution">
    <text evidence="1">The sequence shown here is derived from an EMBL/GenBank/DDBJ whole genome shotgun (WGS) entry which is preliminary data.</text>
</comment>
<dbReference type="SUPFAM" id="SSF47413">
    <property type="entry name" value="lambda repressor-like DNA-binding domains"/>
    <property type="match status" value="1"/>
</dbReference>
<evidence type="ECO:0000313" key="1">
    <source>
        <dbReference type="EMBL" id="MBD2799222.1"/>
    </source>
</evidence>
<dbReference type="GO" id="GO:0003677">
    <property type="term" value="F:DNA binding"/>
    <property type="evidence" value="ECO:0007669"/>
    <property type="project" value="InterPro"/>
</dbReference>
<dbReference type="EMBL" id="JACXBF010000058">
    <property type="protein sequence ID" value="MBD2799222.1"/>
    <property type="molecule type" value="Genomic_DNA"/>
</dbReference>
<name>A0AAW3YMI0_9GAMM</name>
<accession>A0AAW3YMI0</accession>
<reference evidence="1" key="1">
    <citation type="submission" date="2020-09" db="EMBL/GenBank/DDBJ databases">
        <authorList>
            <person name="Palma L."/>
            <person name="Caballero P."/>
            <person name="Berry C."/>
            <person name="Del Valle E."/>
        </authorList>
    </citation>
    <scope>NUCLEOTIDE SEQUENCE</scope>
    <source>
        <strain evidence="1">M</strain>
    </source>
</reference>
<dbReference type="InterPro" id="IPR010982">
    <property type="entry name" value="Lambda_DNA-bd_dom_sf"/>
</dbReference>